<dbReference type="InterPro" id="IPR010982">
    <property type="entry name" value="Lambda_DNA-bd_dom_sf"/>
</dbReference>
<dbReference type="SUPFAM" id="SSF47413">
    <property type="entry name" value="lambda repressor-like DNA-binding domains"/>
    <property type="match status" value="1"/>
</dbReference>
<dbReference type="PRINTS" id="PR00036">
    <property type="entry name" value="HTHLACI"/>
</dbReference>
<dbReference type="Gene3D" id="3.40.50.2300">
    <property type="match status" value="2"/>
</dbReference>
<dbReference type="Gene3D" id="1.10.260.40">
    <property type="entry name" value="lambda repressor-like DNA-binding domains"/>
    <property type="match status" value="1"/>
</dbReference>
<keyword evidence="6" id="KW-1185">Reference proteome</keyword>
<comment type="caution">
    <text evidence="5">The sequence shown here is derived from an EMBL/GenBank/DDBJ whole genome shotgun (WGS) entry which is preliminary data.</text>
</comment>
<sequence>MPTQPTPTMHDVARVAGVSVSTVSRVVNNERYVHDETRAKVVDAIAQLGFQRNEAARALRPGQSSDTVGLVVADVANPFFSAIAQGAEEIVREHGHMLIVGNSGLDYQRERDLVQEMLRRRVDGLLVVPTAHDHAELHAELSRWAPIVYVDRAPRGVRADAVVLDNRAGAQRAVDYLIQAGHQRIGYIGGDPAVVTGHHRLAGYKQALRVAGLDFDQALVRFGNHTAEAAEETGVDLLTGPTQADAIFADNNRMTVGALHAIRRVDGGAGLAGFDDVELADLLPRPIALVTHDSIELGRRAARLLFDRIAGTTGPPRRVTHRTQMLIRGG</sequence>
<dbReference type="CDD" id="cd06267">
    <property type="entry name" value="PBP1_LacI_sugar_binding-like"/>
    <property type="match status" value="1"/>
</dbReference>
<evidence type="ECO:0000313" key="5">
    <source>
        <dbReference type="EMBL" id="GAA1711825.1"/>
    </source>
</evidence>
<name>A0ABN2IU14_9ACTN</name>
<dbReference type="Pfam" id="PF00356">
    <property type="entry name" value="LacI"/>
    <property type="match status" value="1"/>
</dbReference>
<protein>
    <submittedName>
        <fullName evidence="5">LacI family DNA-binding transcriptional regulator</fullName>
    </submittedName>
</protein>
<dbReference type="Proteomes" id="UP001500618">
    <property type="component" value="Unassembled WGS sequence"/>
</dbReference>
<reference evidence="5 6" key="1">
    <citation type="journal article" date="2019" name="Int. J. Syst. Evol. Microbiol.">
        <title>The Global Catalogue of Microorganisms (GCM) 10K type strain sequencing project: providing services to taxonomists for standard genome sequencing and annotation.</title>
        <authorList>
            <consortium name="The Broad Institute Genomics Platform"/>
            <consortium name="The Broad Institute Genome Sequencing Center for Infectious Disease"/>
            <person name="Wu L."/>
            <person name="Ma J."/>
        </authorList>
    </citation>
    <scope>NUCLEOTIDE SEQUENCE [LARGE SCALE GENOMIC DNA]</scope>
    <source>
        <strain evidence="5 6">JCM 14718</strain>
    </source>
</reference>
<evidence type="ECO:0000256" key="3">
    <source>
        <dbReference type="ARBA" id="ARBA00023163"/>
    </source>
</evidence>
<accession>A0ABN2IU14</accession>
<dbReference type="SUPFAM" id="SSF53822">
    <property type="entry name" value="Periplasmic binding protein-like I"/>
    <property type="match status" value="1"/>
</dbReference>
<keyword evidence="1" id="KW-0805">Transcription regulation</keyword>
<dbReference type="InterPro" id="IPR028082">
    <property type="entry name" value="Peripla_BP_I"/>
</dbReference>
<dbReference type="PROSITE" id="PS50932">
    <property type="entry name" value="HTH_LACI_2"/>
    <property type="match status" value="1"/>
</dbReference>
<gene>
    <name evidence="5" type="ORF">GCM10009765_71250</name>
</gene>
<evidence type="ECO:0000259" key="4">
    <source>
        <dbReference type="PROSITE" id="PS50932"/>
    </source>
</evidence>
<dbReference type="GO" id="GO:0003677">
    <property type="term" value="F:DNA binding"/>
    <property type="evidence" value="ECO:0007669"/>
    <property type="project" value="UniProtKB-KW"/>
</dbReference>
<dbReference type="SMART" id="SM00354">
    <property type="entry name" value="HTH_LACI"/>
    <property type="match status" value="1"/>
</dbReference>
<dbReference type="CDD" id="cd01392">
    <property type="entry name" value="HTH_LacI"/>
    <property type="match status" value="1"/>
</dbReference>
<dbReference type="PANTHER" id="PTHR30146:SF109">
    <property type="entry name" value="HTH-TYPE TRANSCRIPTIONAL REGULATOR GALS"/>
    <property type="match status" value="1"/>
</dbReference>
<keyword evidence="2 5" id="KW-0238">DNA-binding</keyword>
<keyword evidence="3" id="KW-0804">Transcription</keyword>
<dbReference type="PROSITE" id="PS00356">
    <property type="entry name" value="HTH_LACI_1"/>
    <property type="match status" value="1"/>
</dbReference>
<proteinExistence type="predicted"/>
<dbReference type="Pfam" id="PF00532">
    <property type="entry name" value="Peripla_BP_1"/>
    <property type="match status" value="1"/>
</dbReference>
<organism evidence="5 6">
    <name type="scientific">Fodinicola feengrottensis</name>
    <dbReference type="NCBI Taxonomy" id="435914"/>
    <lineage>
        <taxon>Bacteria</taxon>
        <taxon>Bacillati</taxon>
        <taxon>Actinomycetota</taxon>
        <taxon>Actinomycetes</taxon>
        <taxon>Mycobacteriales</taxon>
        <taxon>Fodinicola</taxon>
    </lineage>
</organism>
<dbReference type="EMBL" id="BAAANY010000037">
    <property type="protein sequence ID" value="GAA1711825.1"/>
    <property type="molecule type" value="Genomic_DNA"/>
</dbReference>
<evidence type="ECO:0000256" key="1">
    <source>
        <dbReference type="ARBA" id="ARBA00023015"/>
    </source>
</evidence>
<dbReference type="RefSeq" id="WP_344314539.1">
    <property type="nucleotide sequence ID" value="NZ_BAAANY010000037.1"/>
</dbReference>
<dbReference type="InterPro" id="IPR001761">
    <property type="entry name" value="Peripla_BP/Lac1_sug-bd_dom"/>
</dbReference>
<dbReference type="InterPro" id="IPR000843">
    <property type="entry name" value="HTH_LacI"/>
</dbReference>
<evidence type="ECO:0000256" key="2">
    <source>
        <dbReference type="ARBA" id="ARBA00023125"/>
    </source>
</evidence>
<dbReference type="PANTHER" id="PTHR30146">
    <property type="entry name" value="LACI-RELATED TRANSCRIPTIONAL REPRESSOR"/>
    <property type="match status" value="1"/>
</dbReference>
<feature type="domain" description="HTH lacI-type" evidence="4">
    <location>
        <begin position="7"/>
        <end position="61"/>
    </location>
</feature>
<evidence type="ECO:0000313" key="6">
    <source>
        <dbReference type="Proteomes" id="UP001500618"/>
    </source>
</evidence>